<dbReference type="PATRIC" id="fig|1195236.3.peg.430"/>
<dbReference type="Pfam" id="PF00795">
    <property type="entry name" value="CN_hydrolase"/>
    <property type="match status" value="1"/>
</dbReference>
<dbReference type="Gene3D" id="3.60.110.10">
    <property type="entry name" value="Carbon-nitrogen hydrolase"/>
    <property type="match status" value="1"/>
</dbReference>
<dbReference type="PROSITE" id="PS50263">
    <property type="entry name" value="CN_HYDROLASE"/>
    <property type="match status" value="1"/>
</dbReference>
<dbReference type="PANTHER" id="PTHR43674">
    <property type="entry name" value="NITRILASE C965.09-RELATED"/>
    <property type="match status" value="1"/>
</dbReference>
<reference evidence="3 4" key="1">
    <citation type="journal article" date="2013" name="Genome Announc.">
        <title>Draft Genome Sequence of the Cellulolytic, Mesophilic, Anaerobic Bacterium Clostridium termitidis Strain CT1112 (DSM 5398).</title>
        <authorList>
            <person name="Lal S."/>
            <person name="Ramachandran U."/>
            <person name="Zhang X."/>
            <person name="Munir R."/>
            <person name="Sparling R."/>
            <person name="Levin D.B."/>
        </authorList>
    </citation>
    <scope>NUCLEOTIDE SEQUENCE [LARGE SCALE GENOMIC DNA]</scope>
    <source>
        <strain evidence="3 4">CT1112</strain>
    </source>
</reference>
<protein>
    <submittedName>
        <fullName evidence="3">Putative amidohydrolase</fullName>
    </submittedName>
</protein>
<proteinExistence type="predicted"/>
<dbReference type="InterPro" id="IPR003010">
    <property type="entry name" value="C-N_Hydrolase"/>
</dbReference>
<evidence type="ECO:0000313" key="4">
    <source>
        <dbReference type="Proteomes" id="UP000014155"/>
    </source>
</evidence>
<gene>
    <name evidence="3" type="ORF">CTER_0129</name>
</gene>
<keyword evidence="4" id="KW-1185">Reference proteome</keyword>
<dbReference type="AlphaFoldDB" id="S0FU63"/>
<dbReference type="CDD" id="cd07197">
    <property type="entry name" value="nitrilase"/>
    <property type="match status" value="1"/>
</dbReference>
<dbReference type="InterPro" id="IPR050345">
    <property type="entry name" value="Aliph_Amidase/BUP"/>
</dbReference>
<dbReference type="InterPro" id="IPR036526">
    <property type="entry name" value="C-N_Hydrolase_sf"/>
</dbReference>
<evidence type="ECO:0000313" key="3">
    <source>
        <dbReference type="EMBL" id="EMS73851.1"/>
    </source>
</evidence>
<evidence type="ECO:0000259" key="2">
    <source>
        <dbReference type="PROSITE" id="PS50263"/>
    </source>
</evidence>
<dbReference type="RefSeq" id="WP_004623365.1">
    <property type="nucleotide sequence ID" value="NZ_AORV01000012.1"/>
</dbReference>
<evidence type="ECO:0000256" key="1">
    <source>
        <dbReference type="ARBA" id="ARBA00022801"/>
    </source>
</evidence>
<sequence>MNIAVAQIRPEDRDIDQNLKAHYKLVEAAARHGAGLIAFPEMSVTGYVREAAKELSFTEDDPRLNKLRELACKFNIIIIAGAPVRLDSGLYIGSFIIFPDNTVSIYTKQFLHRGEEEYFSSSFSYNPVIELEDEKIGLAICADINNPEHVRNASRAQCSIYLAGIFFSKPAMAEAHSLLSGYAEKHSMAVLMSNFCGESWGLEAGGKSALWSEEGNLIAEMDISAAGILLAQKNHGKWTAKVIAG</sequence>
<name>S0FU63_RUMCE</name>
<dbReference type="EMBL" id="AORV01000012">
    <property type="protein sequence ID" value="EMS73851.1"/>
    <property type="molecule type" value="Genomic_DNA"/>
</dbReference>
<dbReference type="PANTHER" id="PTHR43674:SF2">
    <property type="entry name" value="BETA-UREIDOPROPIONASE"/>
    <property type="match status" value="1"/>
</dbReference>
<dbReference type="eggNOG" id="COG0388">
    <property type="taxonomic scope" value="Bacteria"/>
</dbReference>
<feature type="domain" description="CN hydrolase" evidence="2">
    <location>
        <begin position="1"/>
        <end position="235"/>
    </location>
</feature>
<dbReference type="SUPFAM" id="SSF56317">
    <property type="entry name" value="Carbon-nitrogen hydrolase"/>
    <property type="match status" value="1"/>
</dbReference>
<dbReference type="Proteomes" id="UP000014155">
    <property type="component" value="Unassembled WGS sequence"/>
</dbReference>
<dbReference type="STRING" id="1195236.CTER_0129"/>
<accession>S0FU63</accession>
<comment type="caution">
    <text evidence="3">The sequence shown here is derived from an EMBL/GenBank/DDBJ whole genome shotgun (WGS) entry which is preliminary data.</text>
</comment>
<organism evidence="3 4">
    <name type="scientific">Ruminiclostridium cellobioparum subsp. termitidis CT1112</name>
    <dbReference type="NCBI Taxonomy" id="1195236"/>
    <lineage>
        <taxon>Bacteria</taxon>
        <taxon>Bacillati</taxon>
        <taxon>Bacillota</taxon>
        <taxon>Clostridia</taxon>
        <taxon>Eubacteriales</taxon>
        <taxon>Oscillospiraceae</taxon>
        <taxon>Ruminiclostridium</taxon>
    </lineage>
</organism>
<dbReference type="GO" id="GO:0033388">
    <property type="term" value="P:putrescine biosynthetic process from arginine"/>
    <property type="evidence" value="ECO:0007669"/>
    <property type="project" value="TreeGrafter"/>
</dbReference>
<dbReference type="GO" id="GO:0050126">
    <property type="term" value="F:N-carbamoylputrescine amidase activity"/>
    <property type="evidence" value="ECO:0007669"/>
    <property type="project" value="TreeGrafter"/>
</dbReference>
<keyword evidence="1 3" id="KW-0378">Hydrolase</keyword>